<dbReference type="InterPro" id="IPR002818">
    <property type="entry name" value="DJ-1/PfpI"/>
</dbReference>
<dbReference type="EMBL" id="BMXL01000010">
    <property type="protein sequence ID" value="GHD25847.1"/>
    <property type="molecule type" value="Genomic_DNA"/>
</dbReference>
<evidence type="ECO:0000256" key="3">
    <source>
        <dbReference type="ARBA" id="ARBA00038493"/>
    </source>
</evidence>
<sequence length="231" mass="24579">MARILFVMTGADHWTLDDGTQHPTGFWAEEFVAPYQIFVDTGHEVEVATPGGVVPTVDRASLAADANGGQDNADALERAVEQNTVLHAPSRLEEVDPSAYSAVFYPGGHGPMEDLADNADSARVLTYAVDSGTPLGVLCHAPAALLAPRRDDGSHVFSGYRLTSFTNEEEKQVGLADKAAWLLQDRLEGIGADFTAGAPWQPHVVHDRTLFTGQNPASSTALAAEVSRALT</sequence>
<dbReference type="Gene3D" id="3.40.50.880">
    <property type="match status" value="1"/>
</dbReference>
<dbReference type="Proteomes" id="UP000654947">
    <property type="component" value="Unassembled WGS sequence"/>
</dbReference>
<dbReference type="GO" id="GO:0019243">
    <property type="term" value="P:methylglyoxal catabolic process to D-lactate via S-lactoyl-glutathione"/>
    <property type="evidence" value="ECO:0007669"/>
    <property type="project" value="TreeGrafter"/>
</dbReference>
<accession>A0A919CID4</accession>
<comment type="similarity">
    <text evidence="3">Belongs to the peptidase C56 family. HSP31-like subfamily.</text>
</comment>
<name>A0A919CID4_9ACTN</name>
<evidence type="ECO:0000313" key="5">
    <source>
        <dbReference type="EMBL" id="GHD25847.1"/>
    </source>
</evidence>
<dbReference type="AlphaFoldDB" id="A0A919CID4"/>
<dbReference type="CDD" id="cd03141">
    <property type="entry name" value="GATase1_Hsp31_like"/>
    <property type="match status" value="1"/>
</dbReference>
<protein>
    <submittedName>
        <fullName evidence="5">Dimethylallyltransferase</fullName>
    </submittedName>
</protein>
<evidence type="ECO:0000256" key="1">
    <source>
        <dbReference type="ARBA" id="ARBA00023016"/>
    </source>
</evidence>
<dbReference type="PANTHER" id="PTHR48094">
    <property type="entry name" value="PROTEIN/NUCLEIC ACID DEGLYCASE DJ-1-RELATED"/>
    <property type="match status" value="1"/>
</dbReference>
<evidence type="ECO:0000256" key="2">
    <source>
        <dbReference type="ARBA" id="ARBA00023239"/>
    </source>
</evidence>
<feature type="domain" description="DJ-1/PfpI" evidence="4">
    <location>
        <begin position="28"/>
        <end position="227"/>
    </location>
</feature>
<dbReference type="InterPro" id="IPR050325">
    <property type="entry name" value="Prot/Nucl_acid_deglycase"/>
</dbReference>
<keyword evidence="1" id="KW-0346">Stress response</keyword>
<dbReference type="Pfam" id="PF01965">
    <property type="entry name" value="DJ-1_PfpI"/>
    <property type="match status" value="1"/>
</dbReference>
<comment type="caution">
    <text evidence="5">The sequence shown here is derived from an EMBL/GenBank/DDBJ whole genome shotgun (WGS) entry which is preliminary data.</text>
</comment>
<dbReference type="GO" id="GO:0005737">
    <property type="term" value="C:cytoplasm"/>
    <property type="evidence" value="ECO:0007669"/>
    <property type="project" value="TreeGrafter"/>
</dbReference>
<reference evidence="5 6" key="1">
    <citation type="journal article" date="2014" name="Int. J. Syst. Evol. Microbiol.">
        <title>Complete genome sequence of Corynebacterium casei LMG S-19264T (=DSM 44701T), isolated from a smear-ripened cheese.</title>
        <authorList>
            <consortium name="US DOE Joint Genome Institute (JGI-PGF)"/>
            <person name="Walter F."/>
            <person name="Albersmeier A."/>
            <person name="Kalinowski J."/>
            <person name="Ruckert C."/>
        </authorList>
    </citation>
    <scope>NUCLEOTIDE SEQUENCE [LARGE SCALE GENOMIC DNA]</scope>
    <source>
        <strain evidence="5 6">KCTC 19473</strain>
    </source>
</reference>
<proteinExistence type="inferred from homology"/>
<dbReference type="GO" id="GO:0019172">
    <property type="term" value="F:glyoxalase III activity"/>
    <property type="evidence" value="ECO:0007669"/>
    <property type="project" value="TreeGrafter"/>
</dbReference>
<gene>
    <name evidence="5" type="ORF">GCM10007147_23350</name>
</gene>
<organism evidence="5 6">
    <name type="scientific">Nocardiopsis kunsanensis</name>
    <dbReference type="NCBI Taxonomy" id="141693"/>
    <lineage>
        <taxon>Bacteria</taxon>
        <taxon>Bacillati</taxon>
        <taxon>Actinomycetota</taxon>
        <taxon>Actinomycetes</taxon>
        <taxon>Streptosporangiales</taxon>
        <taxon>Nocardiopsidaceae</taxon>
        <taxon>Nocardiopsis</taxon>
    </lineage>
</organism>
<dbReference type="SUPFAM" id="SSF52317">
    <property type="entry name" value="Class I glutamine amidotransferase-like"/>
    <property type="match status" value="1"/>
</dbReference>
<evidence type="ECO:0000259" key="4">
    <source>
        <dbReference type="Pfam" id="PF01965"/>
    </source>
</evidence>
<keyword evidence="2" id="KW-0456">Lyase</keyword>
<evidence type="ECO:0000313" key="6">
    <source>
        <dbReference type="Proteomes" id="UP000654947"/>
    </source>
</evidence>
<dbReference type="RefSeq" id="WP_193517949.1">
    <property type="nucleotide sequence ID" value="NZ_BMXL01000010.1"/>
</dbReference>
<keyword evidence="6" id="KW-1185">Reference proteome</keyword>
<dbReference type="PANTHER" id="PTHR48094:SF11">
    <property type="entry name" value="GLUTATHIONE-INDEPENDENT GLYOXALASE HSP31-RELATED"/>
    <property type="match status" value="1"/>
</dbReference>
<dbReference type="InterPro" id="IPR029062">
    <property type="entry name" value="Class_I_gatase-like"/>
</dbReference>